<evidence type="ECO:0000313" key="3">
    <source>
        <dbReference type="Proteomes" id="UP000256599"/>
    </source>
</evidence>
<dbReference type="PANTHER" id="PTHR22916">
    <property type="entry name" value="GLYCOSYLTRANSFERASE"/>
    <property type="match status" value="1"/>
</dbReference>
<keyword evidence="3" id="KW-1185">Reference proteome</keyword>
<dbReference type="GO" id="GO:0016758">
    <property type="term" value="F:hexosyltransferase activity"/>
    <property type="evidence" value="ECO:0007669"/>
    <property type="project" value="UniProtKB-ARBA"/>
</dbReference>
<name>A0A3D8I529_9HELI</name>
<sequence>MQHYAKPRISLITTAFNAEKTIAQTLDSVLLQDYLDFEHIIIDAKSSDETLQIIESYRPLYVKKGIKLLLISQKDKGIYDGMNKGLAHAQGEIIGFLNADDFFACGDILAFVAWGFDRPDNIEAIYANIIYINAKDKPLRELKGKPFSKLSFLCGYHPPHPSFYVKRHIYEQYGNFNLAFDIAADYELMLRFLYKHTLRSFYIDKCFVKMRTGGASNLNLKNILKANIQCAKAWRVNHLSIFPVFIAFKVLRKLKDKCTMLFTNSSGGGGI</sequence>
<reference evidence="2 3" key="1">
    <citation type="submission" date="2018-04" db="EMBL/GenBank/DDBJ databases">
        <title>Novel Campyloabacter and Helicobacter Species and Strains.</title>
        <authorList>
            <person name="Mannion A.J."/>
            <person name="Shen Z."/>
            <person name="Fox J.G."/>
        </authorList>
    </citation>
    <scope>NUCLEOTIDE SEQUENCE [LARGE SCALE GENOMIC DNA]</scope>
    <source>
        <strain evidence="2 3">MIT 98-6070</strain>
    </source>
</reference>
<feature type="domain" description="Glycosyltransferase 2-like" evidence="1">
    <location>
        <begin position="10"/>
        <end position="114"/>
    </location>
</feature>
<organism evidence="2 3">
    <name type="scientific">Helicobacter marmotae</name>
    <dbReference type="NCBI Taxonomy" id="152490"/>
    <lineage>
        <taxon>Bacteria</taxon>
        <taxon>Pseudomonadati</taxon>
        <taxon>Campylobacterota</taxon>
        <taxon>Epsilonproteobacteria</taxon>
        <taxon>Campylobacterales</taxon>
        <taxon>Helicobacteraceae</taxon>
        <taxon>Helicobacter</taxon>
    </lineage>
</organism>
<evidence type="ECO:0000313" key="2">
    <source>
        <dbReference type="EMBL" id="RDU60095.1"/>
    </source>
</evidence>
<keyword evidence="2" id="KW-0808">Transferase</keyword>
<dbReference type="Gene3D" id="3.90.550.10">
    <property type="entry name" value="Spore Coat Polysaccharide Biosynthesis Protein SpsA, Chain A"/>
    <property type="match status" value="1"/>
</dbReference>
<dbReference type="SUPFAM" id="SSF53448">
    <property type="entry name" value="Nucleotide-diphospho-sugar transferases"/>
    <property type="match status" value="1"/>
</dbReference>
<dbReference type="InterPro" id="IPR029044">
    <property type="entry name" value="Nucleotide-diphossugar_trans"/>
</dbReference>
<comment type="caution">
    <text evidence="2">The sequence shown here is derived from an EMBL/GenBank/DDBJ whole genome shotgun (WGS) entry which is preliminary data.</text>
</comment>
<evidence type="ECO:0000259" key="1">
    <source>
        <dbReference type="Pfam" id="PF00535"/>
    </source>
</evidence>
<dbReference type="EMBL" id="NXLR01000005">
    <property type="protein sequence ID" value="RDU60095.1"/>
    <property type="molecule type" value="Genomic_DNA"/>
</dbReference>
<dbReference type="InterPro" id="IPR001173">
    <property type="entry name" value="Glyco_trans_2-like"/>
</dbReference>
<proteinExistence type="predicted"/>
<dbReference type="CDD" id="cd06433">
    <property type="entry name" value="GT_2_WfgS_like"/>
    <property type="match status" value="1"/>
</dbReference>
<dbReference type="RefSeq" id="WP_115511827.1">
    <property type="nucleotide sequence ID" value="NZ_NXLR01000005.1"/>
</dbReference>
<dbReference type="Proteomes" id="UP000256599">
    <property type="component" value="Unassembled WGS sequence"/>
</dbReference>
<dbReference type="Pfam" id="PF00535">
    <property type="entry name" value="Glycos_transf_2"/>
    <property type="match status" value="1"/>
</dbReference>
<protein>
    <submittedName>
        <fullName evidence="2">Glycosyl transferase</fullName>
    </submittedName>
</protein>
<gene>
    <name evidence="2" type="ORF">CQA63_03840</name>
</gene>
<accession>A0A3D8I529</accession>
<dbReference type="AlphaFoldDB" id="A0A3D8I529"/>
<dbReference type="PANTHER" id="PTHR22916:SF3">
    <property type="entry name" value="UDP-GLCNAC:BETAGAL BETA-1,3-N-ACETYLGLUCOSAMINYLTRANSFERASE-LIKE PROTEIN 1"/>
    <property type="match status" value="1"/>
</dbReference>